<dbReference type="NCBIfam" id="TIGR03725">
    <property type="entry name" value="T6A_YeaZ"/>
    <property type="match status" value="1"/>
</dbReference>
<comment type="caution">
    <text evidence="3">The sequence shown here is derived from an EMBL/GenBank/DDBJ whole genome shotgun (WGS) entry which is preliminary data.</text>
</comment>
<reference evidence="3" key="1">
    <citation type="journal article" date="2021" name="PeerJ">
        <title>Extensive microbial diversity within the chicken gut microbiome revealed by metagenomics and culture.</title>
        <authorList>
            <person name="Gilroy R."/>
            <person name="Ravi A."/>
            <person name="Getino M."/>
            <person name="Pursley I."/>
            <person name="Horton D.L."/>
            <person name="Alikhan N.F."/>
            <person name="Baker D."/>
            <person name="Gharbi K."/>
            <person name="Hall N."/>
            <person name="Watson M."/>
            <person name="Adriaenssens E.M."/>
            <person name="Foster-Nyarko E."/>
            <person name="Jarju S."/>
            <person name="Secka A."/>
            <person name="Antonio M."/>
            <person name="Oren A."/>
            <person name="Chaudhuri R.R."/>
            <person name="La Ragione R."/>
            <person name="Hildebrand F."/>
            <person name="Pallen M.J."/>
        </authorList>
    </citation>
    <scope>NUCLEOTIDE SEQUENCE</scope>
    <source>
        <strain evidence="3">ChiSxjej1B13-11762</strain>
    </source>
</reference>
<dbReference type="SUPFAM" id="SSF53067">
    <property type="entry name" value="Actin-like ATPase domain"/>
    <property type="match status" value="2"/>
</dbReference>
<evidence type="ECO:0000313" key="3">
    <source>
        <dbReference type="EMBL" id="HIW84343.1"/>
    </source>
</evidence>
<dbReference type="GO" id="GO:0005829">
    <property type="term" value="C:cytosol"/>
    <property type="evidence" value="ECO:0007669"/>
    <property type="project" value="TreeGrafter"/>
</dbReference>
<accession>A0A9D1UEH3</accession>
<feature type="region of interest" description="Disordered" evidence="1">
    <location>
        <begin position="222"/>
        <end position="247"/>
    </location>
</feature>
<dbReference type="AlphaFoldDB" id="A0A9D1UEH3"/>
<gene>
    <name evidence="3" type="primary">tsaB</name>
    <name evidence="3" type="ORF">H9873_08470</name>
</gene>
<evidence type="ECO:0000256" key="1">
    <source>
        <dbReference type="SAM" id="MobiDB-lite"/>
    </source>
</evidence>
<sequence>MRILALDSSGLVAGAALVEGEGDVRTDRVVAEYTVNYKKTHSQTLLPMVDEIIRMTETDLDSIDAIAVAAGPGSFTGLRIGSATAKGFGLALARPLIHIPTLEGLAYNLYGYEGIICPIMDARRRQVYTGVYRFEKGRLKVLEDQTAVGIEGLAETLKAYEEKITFLGDGVPVFGEDLEHTLLRGRQIAFAPAHMNRQRAASVGVLGIQYYLDGKTETAEEHRPDYLRMSQAERERKERMKNDPVSM</sequence>
<feature type="domain" description="Gcp-like" evidence="2">
    <location>
        <begin position="32"/>
        <end position="234"/>
    </location>
</feature>
<dbReference type="InterPro" id="IPR043129">
    <property type="entry name" value="ATPase_NBD"/>
</dbReference>
<keyword evidence="3" id="KW-0012">Acyltransferase</keyword>
<dbReference type="GO" id="GO:0061711">
    <property type="term" value="F:tRNA N(6)-L-threonylcarbamoyladenine synthase activity"/>
    <property type="evidence" value="ECO:0007669"/>
    <property type="project" value="UniProtKB-EC"/>
</dbReference>
<dbReference type="EMBL" id="DXGF01000147">
    <property type="protein sequence ID" value="HIW84343.1"/>
    <property type="molecule type" value="Genomic_DNA"/>
</dbReference>
<dbReference type="EC" id="2.3.1.234" evidence="3"/>
<evidence type="ECO:0000313" key="4">
    <source>
        <dbReference type="Proteomes" id="UP000824263"/>
    </source>
</evidence>
<protein>
    <submittedName>
        <fullName evidence="3">tRNA (Adenosine(37)-N6)-threonylcarbamoyltransferase complex dimerization subunit type 1 TsaB</fullName>
        <ecNumber evidence="3">2.3.1.234</ecNumber>
    </submittedName>
</protein>
<evidence type="ECO:0000259" key="2">
    <source>
        <dbReference type="Pfam" id="PF00814"/>
    </source>
</evidence>
<dbReference type="GO" id="GO:0002949">
    <property type="term" value="P:tRNA threonylcarbamoyladenosine modification"/>
    <property type="evidence" value="ECO:0007669"/>
    <property type="project" value="InterPro"/>
</dbReference>
<dbReference type="Gene3D" id="3.30.420.40">
    <property type="match status" value="2"/>
</dbReference>
<keyword evidence="3" id="KW-0808">Transferase</keyword>
<dbReference type="InterPro" id="IPR022496">
    <property type="entry name" value="T6A_TsaB"/>
</dbReference>
<organism evidence="3 4">
    <name type="scientific">Candidatus Dorea gallistercoris</name>
    <dbReference type="NCBI Taxonomy" id="2838542"/>
    <lineage>
        <taxon>Bacteria</taxon>
        <taxon>Bacillati</taxon>
        <taxon>Bacillota</taxon>
        <taxon>Clostridia</taxon>
        <taxon>Lachnospirales</taxon>
        <taxon>Lachnospiraceae</taxon>
        <taxon>Dorea</taxon>
    </lineage>
</organism>
<dbReference type="Proteomes" id="UP000824263">
    <property type="component" value="Unassembled WGS sequence"/>
</dbReference>
<dbReference type="Pfam" id="PF00814">
    <property type="entry name" value="TsaD"/>
    <property type="match status" value="1"/>
</dbReference>
<proteinExistence type="predicted"/>
<name>A0A9D1UEH3_9FIRM</name>
<reference evidence="3" key="2">
    <citation type="submission" date="2021-04" db="EMBL/GenBank/DDBJ databases">
        <authorList>
            <person name="Gilroy R."/>
        </authorList>
    </citation>
    <scope>NUCLEOTIDE SEQUENCE</scope>
    <source>
        <strain evidence="3">ChiSxjej1B13-11762</strain>
    </source>
</reference>
<dbReference type="InterPro" id="IPR000905">
    <property type="entry name" value="Gcp-like_dom"/>
</dbReference>
<dbReference type="CDD" id="cd24032">
    <property type="entry name" value="ASKHA_NBD_TsaB"/>
    <property type="match status" value="1"/>
</dbReference>
<dbReference type="PANTHER" id="PTHR11735:SF11">
    <property type="entry name" value="TRNA THREONYLCARBAMOYLADENOSINE BIOSYNTHESIS PROTEIN TSAB"/>
    <property type="match status" value="1"/>
</dbReference>
<dbReference type="PANTHER" id="PTHR11735">
    <property type="entry name" value="TRNA N6-ADENOSINE THREONYLCARBAMOYLTRANSFERASE"/>
    <property type="match status" value="1"/>
</dbReference>